<evidence type="ECO:0000313" key="2">
    <source>
        <dbReference type="Proteomes" id="UP000828941"/>
    </source>
</evidence>
<gene>
    <name evidence="1" type="ORF">L6164_016982</name>
</gene>
<accession>A0ACB9NA31</accession>
<protein>
    <submittedName>
        <fullName evidence="1">Uncharacterized protein</fullName>
    </submittedName>
</protein>
<proteinExistence type="predicted"/>
<dbReference type="EMBL" id="CM039432">
    <property type="protein sequence ID" value="KAI4332041.1"/>
    <property type="molecule type" value="Genomic_DNA"/>
</dbReference>
<evidence type="ECO:0000313" key="1">
    <source>
        <dbReference type="EMBL" id="KAI4332041.1"/>
    </source>
</evidence>
<name>A0ACB9NA31_BAUVA</name>
<comment type="caution">
    <text evidence="1">The sequence shown here is derived from an EMBL/GenBank/DDBJ whole genome shotgun (WGS) entry which is preliminary data.</text>
</comment>
<sequence length="86" mass="9183">MWPLWWPKSSAATTSAPSAASTAVRPEDESVSGTTAAAGSTKSLVPSFSKCHCCCLVTKLMKKLKRNRKALRPGVDNPPSNVVMIH</sequence>
<keyword evidence="2" id="KW-1185">Reference proteome</keyword>
<reference evidence="1 2" key="1">
    <citation type="journal article" date="2022" name="DNA Res.">
        <title>Chromosomal-level genome assembly of the orchid tree Bauhinia variegata (Leguminosae; Cercidoideae) supports the allotetraploid origin hypothesis of Bauhinia.</title>
        <authorList>
            <person name="Zhong Y."/>
            <person name="Chen Y."/>
            <person name="Zheng D."/>
            <person name="Pang J."/>
            <person name="Liu Y."/>
            <person name="Luo S."/>
            <person name="Meng S."/>
            <person name="Qian L."/>
            <person name="Wei D."/>
            <person name="Dai S."/>
            <person name="Zhou R."/>
        </authorList>
    </citation>
    <scope>NUCLEOTIDE SEQUENCE [LARGE SCALE GENOMIC DNA]</scope>
    <source>
        <strain evidence="1">BV-YZ2020</strain>
    </source>
</reference>
<dbReference type="Proteomes" id="UP000828941">
    <property type="component" value="Chromosome 7"/>
</dbReference>
<organism evidence="1 2">
    <name type="scientific">Bauhinia variegata</name>
    <name type="common">Purple orchid tree</name>
    <name type="synonym">Phanera variegata</name>
    <dbReference type="NCBI Taxonomy" id="167791"/>
    <lineage>
        <taxon>Eukaryota</taxon>
        <taxon>Viridiplantae</taxon>
        <taxon>Streptophyta</taxon>
        <taxon>Embryophyta</taxon>
        <taxon>Tracheophyta</taxon>
        <taxon>Spermatophyta</taxon>
        <taxon>Magnoliopsida</taxon>
        <taxon>eudicotyledons</taxon>
        <taxon>Gunneridae</taxon>
        <taxon>Pentapetalae</taxon>
        <taxon>rosids</taxon>
        <taxon>fabids</taxon>
        <taxon>Fabales</taxon>
        <taxon>Fabaceae</taxon>
        <taxon>Cercidoideae</taxon>
        <taxon>Cercideae</taxon>
        <taxon>Bauhiniinae</taxon>
        <taxon>Bauhinia</taxon>
    </lineage>
</organism>